<name>A0A1X7IGL0_9BACT</name>
<dbReference type="STRING" id="1028.SAMN05661096_00614"/>
<dbReference type="AlphaFoldDB" id="A0A1X7IGL0"/>
<organism evidence="1 2">
    <name type="scientific">Marivirga sericea</name>
    <dbReference type="NCBI Taxonomy" id="1028"/>
    <lineage>
        <taxon>Bacteria</taxon>
        <taxon>Pseudomonadati</taxon>
        <taxon>Bacteroidota</taxon>
        <taxon>Cytophagia</taxon>
        <taxon>Cytophagales</taxon>
        <taxon>Marivirgaceae</taxon>
        <taxon>Marivirga</taxon>
    </lineage>
</organism>
<keyword evidence="2" id="KW-1185">Reference proteome</keyword>
<dbReference type="RefSeq" id="WP_085515609.1">
    <property type="nucleotide sequence ID" value="NZ_FXAW01000001.1"/>
</dbReference>
<dbReference type="EMBL" id="FXAW01000001">
    <property type="protein sequence ID" value="SMG13663.1"/>
    <property type="molecule type" value="Genomic_DNA"/>
</dbReference>
<proteinExistence type="predicted"/>
<dbReference type="Pfam" id="PF11138">
    <property type="entry name" value="DUF2911"/>
    <property type="match status" value="1"/>
</dbReference>
<reference evidence="2" key="1">
    <citation type="submission" date="2017-04" db="EMBL/GenBank/DDBJ databases">
        <authorList>
            <person name="Varghese N."/>
            <person name="Submissions S."/>
        </authorList>
    </citation>
    <scope>NUCLEOTIDE SEQUENCE [LARGE SCALE GENOMIC DNA]</scope>
    <source>
        <strain evidence="2">DSM 4125</strain>
    </source>
</reference>
<gene>
    <name evidence="1" type="ORF">SAMN05661096_00614</name>
</gene>
<evidence type="ECO:0008006" key="3">
    <source>
        <dbReference type="Google" id="ProtNLM"/>
    </source>
</evidence>
<accession>A0A1X7IGL0</accession>
<dbReference type="Proteomes" id="UP000193804">
    <property type="component" value="Unassembled WGS sequence"/>
</dbReference>
<evidence type="ECO:0000313" key="2">
    <source>
        <dbReference type="Proteomes" id="UP000193804"/>
    </source>
</evidence>
<dbReference type="OrthoDB" id="978542at2"/>
<protein>
    <recommendedName>
        <fullName evidence="3">DUF2911 domain-containing protein</fullName>
    </recommendedName>
</protein>
<evidence type="ECO:0000313" key="1">
    <source>
        <dbReference type="EMBL" id="SMG13663.1"/>
    </source>
</evidence>
<dbReference type="InterPro" id="IPR021314">
    <property type="entry name" value="DUF2911"/>
</dbReference>
<sequence length="184" mass="20199">MKKKILIGLGALLLLFIIWSVYGLFFATPVSPPASVTYNEAGLEITIDYSQPSKKGRKIFGEESEGALQPYGKYWRLGANAATEISFNKDVTFGGKSVEAGTYRMYAVPGPESFEITLNSETDVFMGAFEPDYDLDVLTIEVPVQKPAAPVETFTIGFSAKENGANINFSWDQSMFQVPVAIQE</sequence>